<comment type="caution">
    <text evidence="4">The sequence shown here is derived from an EMBL/GenBank/DDBJ whole genome shotgun (WGS) entry which is preliminary data.</text>
</comment>
<proteinExistence type="predicted"/>
<dbReference type="InterPro" id="IPR027806">
    <property type="entry name" value="HARBI1_dom"/>
</dbReference>
<comment type="cofactor">
    <cofactor evidence="1">
        <name>a divalent metal cation</name>
        <dbReference type="ChEBI" id="CHEBI:60240"/>
    </cofactor>
</comment>
<dbReference type="OrthoDB" id="78198at2759"/>
<reference evidence="4 5" key="1">
    <citation type="submission" date="2020-01" db="EMBL/GenBank/DDBJ databases">
        <authorList>
            <person name="Gupta K D."/>
        </authorList>
    </citation>
    <scope>NUCLEOTIDE SEQUENCE [LARGE SCALE GENOMIC DNA]</scope>
</reference>
<evidence type="ECO:0000313" key="4">
    <source>
        <dbReference type="EMBL" id="CAA7264567.1"/>
    </source>
</evidence>
<feature type="domain" description="DDE Tnp4" evidence="3">
    <location>
        <begin position="229"/>
        <end position="355"/>
    </location>
</feature>
<dbReference type="GO" id="GO:0046872">
    <property type="term" value="F:metal ion binding"/>
    <property type="evidence" value="ECO:0007669"/>
    <property type="project" value="UniProtKB-KW"/>
</dbReference>
<dbReference type="PANTHER" id="PTHR48471:SF1">
    <property type="entry name" value="DDE TNP4 DOMAIN-CONTAINING PROTEIN"/>
    <property type="match status" value="1"/>
</dbReference>
<accession>A0A8S0WKF3</accession>
<dbReference type="AlphaFoldDB" id="A0A8S0WKF3"/>
<keyword evidence="2" id="KW-0479">Metal-binding</keyword>
<dbReference type="PANTHER" id="PTHR48471">
    <property type="entry name" value="DDE TNP4 DOMAIN-CONTAINING PROTEIN"/>
    <property type="match status" value="1"/>
</dbReference>
<gene>
    <name evidence="4" type="ORF">AAE3_LOCUS6683</name>
</gene>
<dbReference type="EMBL" id="CACVBS010000045">
    <property type="protein sequence ID" value="CAA7264567.1"/>
    <property type="molecule type" value="Genomic_DNA"/>
</dbReference>
<evidence type="ECO:0000259" key="3">
    <source>
        <dbReference type="Pfam" id="PF13359"/>
    </source>
</evidence>
<dbReference type="Proteomes" id="UP000467700">
    <property type="component" value="Unassembled WGS sequence"/>
</dbReference>
<keyword evidence="5" id="KW-1185">Reference proteome</keyword>
<evidence type="ECO:0000313" key="5">
    <source>
        <dbReference type="Proteomes" id="UP000467700"/>
    </source>
</evidence>
<protein>
    <recommendedName>
        <fullName evidence="3">DDE Tnp4 domain-containing protein</fullName>
    </recommendedName>
</protein>
<evidence type="ECO:0000256" key="1">
    <source>
        <dbReference type="ARBA" id="ARBA00001968"/>
    </source>
</evidence>
<organism evidence="4 5">
    <name type="scientific">Cyclocybe aegerita</name>
    <name type="common">Black poplar mushroom</name>
    <name type="synonym">Agrocybe aegerita</name>
    <dbReference type="NCBI Taxonomy" id="1973307"/>
    <lineage>
        <taxon>Eukaryota</taxon>
        <taxon>Fungi</taxon>
        <taxon>Dikarya</taxon>
        <taxon>Basidiomycota</taxon>
        <taxon>Agaricomycotina</taxon>
        <taxon>Agaricomycetes</taxon>
        <taxon>Agaricomycetidae</taxon>
        <taxon>Agaricales</taxon>
        <taxon>Agaricineae</taxon>
        <taxon>Bolbitiaceae</taxon>
        <taxon>Cyclocybe</taxon>
    </lineage>
</organism>
<sequence>MNEDALIFQQFTEQLEEEADEEYWEMGAASLGVIVGGAEISRQLRNERRRETCQYLTRPELLENPRIATPWTSLYDSRSDRAYITTMGFDVATFDFILESGDPRPGGQSLDPPGALGLVLHYLSSTMLDVSLQQIFALIPATVVRYLDFSLDILLEVLRRMPDARIKWPKGGPGGGQFQEYNDLIIDEDIENATYNGWLSEHFVSSVLVFSPKGKNINAIVTSFTDNILGEIIDAVVNAPGSWHDANVARPIFERLRTRTPPGYYLIADTAFPRGTQSIAGRIRAPLKAGQAVRGTPDEIAERMAYDHELLSYRQTAEWGNRGLQGAFGRLRVPLPIDNAERRGNLLEICNRLNNLRTRRVGINQIRTVYMRYWQDTAEDIDIWQNFENMLFSDQRKNDRVARFHTYAEYM</sequence>
<dbReference type="Pfam" id="PF13359">
    <property type="entry name" value="DDE_Tnp_4"/>
    <property type="match status" value="1"/>
</dbReference>
<evidence type="ECO:0000256" key="2">
    <source>
        <dbReference type="ARBA" id="ARBA00022723"/>
    </source>
</evidence>
<name>A0A8S0WKF3_CYCAE</name>